<name>A0A4U0SKY4_9ACTN</name>
<comment type="caution">
    <text evidence="1">The sequence shown here is derived from an EMBL/GenBank/DDBJ whole genome shotgun (WGS) entry which is preliminary data.</text>
</comment>
<organism evidence="1 2">
    <name type="scientific">Actinacidiphila oryziradicis</name>
    <dbReference type="NCBI Taxonomy" id="2571141"/>
    <lineage>
        <taxon>Bacteria</taxon>
        <taxon>Bacillati</taxon>
        <taxon>Actinomycetota</taxon>
        <taxon>Actinomycetes</taxon>
        <taxon>Kitasatosporales</taxon>
        <taxon>Streptomycetaceae</taxon>
        <taxon>Actinacidiphila</taxon>
    </lineage>
</organism>
<evidence type="ECO:0000313" key="2">
    <source>
        <dbReference type="Proteomes" id="UP000305778"/>
    </source>
</evidence>
<dbReference type="RefSeq" id="WP_136726324.1">
    <property type="nucleotide sequence ID" value="NZ_SUMC01000027.1"/>
</dbReference>
<accession>A0A4U0SKY4</accession>
<dbReference type="EMBL" id="SUMC01000027">
    <property type="protein sequence ID" value="TKA08781.1"/>
    <property type="molecule type" value="Genomic_DNA"/>
</dbReference>
<dbReference type="AlphaFoldDB" id="A0A4U0SKY4"/>
<evidence type="ECO:0000313" key="1">
    <source>
        <dbReference type="EMBL" id="TKA08781.1"/>
    </source>
</evidence>
<proteinExistence type="predicted"/>
<reference evidence="1 2" key="1">
    <citation type="submission" date="2019-04" db="EMBL/GenBank/DDBJ databases">
        <title>Streptomyces oryziradicis sp. nov., a novel actinomycete isolated from rhizosphere soil of rice (Oryza sativa L.).</title>
        <authorList>
            <person name="Li C."/>
        </authorList>
    </citation>
    <scope>NUCLEOTIDE SEQUENCE [LARGE SCALE GENOMIC DNA]</scope>
    <source>
        <strain evidence="1 2">NEAU-C40</strain>
    </source>
</reference>
<sequence>MFDAEEAVEVGVPRAALSAVGAVAVGDVDGRAALGERLQPVPGGGRELFERGDQIEQGVLGEAVALAGEAYGEVGQLDGDVGLPEDFEGAGAIAVLGEGEGAFEVRGYDEDSLGVLTGAVGDIDVGESGAGGGEFAQVGFGGAVGCREAEVATRTAAMPPCA</sequence>
<gene>
    <name evidence="1" type="ORF">FCI23_25795</name>
</gene>
<dbReference type="Proteomes" id="UP000305778">
    <property type="component" value="Unassembled WGS sequence"/>
</dbReference>
<keyword evidence="2" id="KW-1185">Reference proteome</keyword>
<protein>
    <submittedName>
        <fullName evidence="1">Uncharacterized protein</fullName>
    </submittedName>
</protein>